<reference evidence="6 7" key="1">
    <citation type="submission" date="2021-01" db="EMBL/GenBank/DDBJ databases">
        <title>Whole genome shotgun sequence of Planotetraspora kaengkrachanensis NBRC 104272.</title>
        <authorList>
            <person name="Komaki H."/>
            <person name="Tamura T."/>
        </authorList>
    </citation>
    <scope>NUCLEOTIDE SEQUENCE [LARGE SCALE GENOMIC DNA]</scope>
    <source>
        <strain evidence="6 7">NBRC 104272</strain>
    </source>
</reference>
<name>A0A8J3PZ76_9ACTN</name>
<dbReference type="PRINTS" id="PR00455">
    <property type="entry name" value="HTHTETR"/>
</dbReference>
<feature type="DNA-binding region" description="H-T-H motif" evidence="4">
    <location>
        <begin position="35"/>
        <end position="54"/>
    </location>
</feature>
<evidence type="ECO:0000256" key="4">
    <source>
        <dbReference type="PROSITE-ProRule" id="PRU00335"/>
    </source>
</evidence>
<evidence type="ECO:0000313" key="6">
    <source>
        <dbReference type="EMBL" id="GIG83790.1"/>
    </source>
</evidence>
<keyword evidence="7" id="KW-1185">Reference proteome</keyword>
<dbReference type="InterPro" id="IPR011075">
    <property type="entry name" value="TetR_C"/>
</dbReference>
<evidence type="ECO:0000256" key="1">
    <source>
        <dbReference type="ARBA" id="ARBA00023015"/>
    </source>
</evidence>
<proteinExistence type="predicted"/>
<gene>
    <name evidence="6" type="ORF">Pka01_69170</name>
</gene>
<dbReference type="Pfam" id="PF00440">
    <property type="entry name" value="TetR_N"/>
    <property type="match status" value="1"/>
</dbReference>
<dbReference type="Proteomes" id="UP000630097">
    <property type="component" value="Unassembled WGS sequence"/>
</dbReference>
<sequence>MGYRSIVARPRTFDEQDVIDRAMELFWTRGYETTSITDLTSALGVHPGTLYRTFGDKHALFLRALARYRERLADDFGPSLAEGGPVLPRIRAVLIGWIDLAAQEEQPRGCLIANTAGEVLPGDDEVASSVRCVFSVVEDGFLQGLRAAARQGEISAAVDLPAAAAMLTMLLEGLQVIVKADPDPRRLVSAVDTALLSLASVRG</sequence>
<protein>
    <submittedName>
        <fullName evidence="6">TetR family transcriptional regulator</fullName>
    </submittedName>
</protein>
<dbReference type="Gene3D" id="1.10.357.10">
    <property type="entry name" value="Tetracycline Repressor, domain 2"/>
    <property type="match status" value="1"/>
</dbReference>
<dbReference type="PROSITE" id="PS50977">
    <property type="entry name" value="HTH_TETR_2"/>
    <property type="match status" value="1"/>
</dbReference>
<keyword evidence="2 4" id="KW-0238">DNA-binding</keyword>
<dbReference type="Gene3D" id="1.10.10.60">
    <property type="entry name" value="Homeodomain-like"/>
    <property type="match status" value="1"/>
</dbReference>
<dbReference type="SUPFAM" id="SSF46689">
    <property type="entry name" value="Homeodomain-like"/>
    <property type="match status" value="1"/>
</dbReference>
<dbReference type="InterPro" id="IPR036271">
    <property type="entry name" value="Tet_transcr_reg_TetR-rel_C_sf"/>
</dbReference>
<dbReference type="GO" id="GO:0003677">
    <property type="term" value="F:DNA binding"/>
    <property type="evidence" value="ECO:0007669"/>
    <property type="project" value="UniProtKB-UniRule"/>
</dbReference>
<dbReference type="PANTHER" id="PTHR47506">
    <property type="entry name" value="TRANSCRIPTIONAL REGULATORY PROTEIN"/>
    <property type="match status" value="1"/>
</dbReference>
<evidence type="ECO:0000313" key="7">
    <source>
        <dbReference type="Proteomes" id="UP000630097"/>
    </source>
</evidence>
<dbReference type="InterPro" id="IPR009057">
    <property type="entry name" value="Homeodomain-like_sf"/>
</dbReference>
<keyword evidence="3" id="KW-0804">Transcription</keyword>
<organism evidence="6 7">
    <name type="scientific">Planotetraspora kaengkrachanensis</name>
    <dbReference type="NCBI Taxonomy" id="575193"/>
    <lineage>
        <taxon>Bacteria</taxon>
        <taxon>Bacillati</taxon>
        <taxon>Actinomycetota</taxon>
        <taxon>Actinomycetes</taxon>
        <taxon>Streptosporangiales</taxon>
        <taxon>Streptosporangiaceae</taxon>
        <taxon>Planotetraspora</taxon>
    </lineage>
</organism>
<dbReference type="PANTHER" id="PTHR47506:SF1">
    <property type="entry name" value="HTH-TYPE TRANSCRIPTIONAL REGULATOR YJDC"/>
    <property type="match status" value="1"/>
</dbReference>
<accession>A0A8J3PZ76</accession>
<comment type="caution">
    <text evidence="6">The sequence shown here is derived from an EMBL/GenBank/DDBJ whole genome shotgun (WGS) entry which is preliminary data.</text>
</comment>
<feature type="domain" description="HTH tetR-type" evidence="5">
    <location>
        <begin position="12"/>
        <end position="72"/>
    </location>
</feature>
<evidence type="ECO:0000259" key="5">
    <source>
        <dbReference type="PROSITE" id="PS50977"/>
    </source>
</evidence>
<evidence type="ECO:0000256" key="3">
    <source>
        <dbReference type="ARBA" id="ARBA00023163"/>
    </source>
</evidence>
<dbReference type="InterPro" id="IPR001647">
    <property type="entry name" value="HTH_TetR"/>
</dbReference>
<evidence type="ECO:0000256" key="2">
    <source>
        <dbReference type="ARBA" id="ARBA00023125"/>
    </source>
</evidence>
<dbReference type="SUPFAM" id="SSF48498">
    <property type="entry name" value="Tetracyclin repressor-like, C-terminal domain"/>
    <property type="match status" value="1"/>
</dbReference>
<dbReference type="AlphaFoldDB" id="A0A8J3PZ76"/>
<keyword evidence="1" id="KW-0805">Transcription regulation</keyword>
<dbReference type="Pfam" id="PF16925">
    <property type="entry name" value="TetR_C_13"/>
    <property type="match status" value="1"/>
</dbReference>
<dbReference type="EMBL" id="BONV01000043">
    <property type="protein sequence ID" value="GIG83790.1"/>
    <property type="molecule type" value="Genomic_DNA"/>
</dbReference>